<sequence>MKSFKVWLAYVDFLLTCLTISLVLNGVILQKYVEVKTLVQGNTIDKSEFLIEMTWEDGSLNDVDLLVQDPRGALVFYQTTNVGFMTLDRDDRGSANNSVRTENGNIITSNVRREVVSIRGIIPGRYIVNGRMFANNAGPASNVRVIVRKLNPYVEISDNVYSLLSRTDEKTYVSFELDDKGNVISKDLMTQFPLSAKAKLN</sequence>
<dbReference type="Proteomes" id="UP000515855">
    <property type="component" value="Segment"/>
</dbReference>
<reference evidence="1 2" key="1">
    <citation type="submission" date="2020-07" db="EMBL/GenBank/DDBJ databases">
        <title>Complete genome sequence of Rhizobium leguminosarum bacteriophage vB_RlegM_AF3.</title>
        <authorList>
            <person name="Gunathilake D."/>
            <person name="Mackenzie K.D."/>
            <person name="Yost C.K."/>
            <person name="Hynes M.F."/>
        </authorList>
    </citation>
    <scope>NUCLEOTIDE SEQUENCE [LARGE SCALE GENOMIC DNA]</scope>
</reference>
<evidence type="ECO:0000313" key="2">
    <source>
        <dbReference type="Proteomes" id="UP000515855"/>
    </source>
</evidence>
<protein>
    <submittedName>
        <fullName evidence="1">Uncharacterized protein</fullName>
    </submittedName>
</protein>
<accession>A0A7G7WW34</accession>
<keyword evidence="2" id="KW-1185">Reference proteome</keyword>
<name>A0A7G7WW34_9CAUD</name>
<organism evidence="1 2">
    <name type="scientific">Rhizobium phage AF3</name>
    <dbReference type="NCBI Taxonomy" id="2763529"/>
    <lineage>
        <taxon>Viruses</taxon>
        <taxon>Duplodnaviria</taxon>
        <taxon>Heunggongvirae</taxon>
        <taxon>Uroviricota</taxon>
        <taxon>Caudoviricetes</taxon>
        <taxon>Pootjesviridae</taxon>
        <taxon>Innesvirus</taxon>
        <taxon>Innesvirus AF3</taxon>
    </lineage>
</organism>
<proteinExistence type="predicted"/>
<evidence type="ECO:0000313" key="1">
    <source>
        <dbReference type="EMBL" id="QNH71428.1"/>
    </source>
</evidence>
<gene>
    <name evidence="1" type="ORF">AF3_221</name>
</gene>
<dbReference type="EMBL" id="MT778837">
    <property type="protein sequence ID" value="QNH71428.1"/>
    <property type="molecule type" value="Genomic_DNA"/>
</dbReference>